<evidence type="ECO:0000313" key="3">
    <source>
        <dbReference type="Proteomes" id="UP000223370"/>
    </source>
</evidence>
<dbReference type="Proteomes" id="UP000223370">
    <property type="component" value="Unassembled WGS sequence"/>
</dbReference>
<reference evidence="2 3" key="1">
    <citation type="submission" date="2015-11" db="EMBL/GenBank/DDBJ databases">
        <title>Draft genome sequences of new species of the genus Lactobacillus isolated from orchardgrass silage.</title>
        <authorList>
            <person name="Tohno M."/>
            <person name="Tanizawa Y."/>
            <person name="Arita M."/>
        </authorList>
    </citation>
    <scope>NUCLEOTIDE SEQUENCE [LARGE SCALE GENOMIC DNA]</scope>
    <source>
        <strain evidence="2 3">IWT5</strain>
    </source>
</reference>
<protein>
    <submittedName>
        <fullName evidence="2">Uncharacterized protein</fullName>
    </submittedName>
</protein>
<keyword evidence="3" id="KW-1185">Reference proteome</keyword>
<accession>A0A1Z5J1K8</accession>
<gene>
    <name evidence="2" type="ORF">IWT5_00335</name>
</gene>
<organism evidence="2 3">
    <name type="scientific">Secundilactobacillus silagincola</name>
    <dbReference type="NCBI Taxonomy" id="1714681"/>
    <lineage>
        <taxon>Bacteria</taxon>
        <taxon>Bacillati</taxon>
        <taxon>Bacillota</taxon>
        <taxon>Bacilli</taxon>
        <taxon>Lactobacillales</taxon>
        <taxon>Lactobacillaceae</taxon>
        <taxon>Secundilactobacillus</taxon>
    </lineage>
</organism>
<dbReference type="OrthoDB" id="2315830at2"/>
<dbReference type="RefSeq" id="WP_098823572.1">
    <property type="nucleotide sequence ID" value="NZ_BCMJ01000001.1"/>
</dbReference>
<sequence>MAKWLSEKRPKRRVFGGTNSDHEFDYGEFYTNYVKTKQKDMSRQRQQAQRVSGQIKKEQQRHS</sequence>
<evidence type="ECO:0000313" key="2">
    <source>
        <dbReference type="EMBL" id="GAX07601.1"/>
    </source>
</evidence>
<dbReference type="AlphaFoldDB" id="A0A1Z5J1K8"/>
<feature type="region of interest" description="Disordered" evidence="1">
    <location>
        <begin position="37"/>
        <end position="63"/>
    </location>
</feature>
<name>A0A1Z5J1K8_9LACO</name>
<dbReference type="EMBL" id="BCMJ01000001">
    <property type="protein sequence ID" value="GAX07601.1"/>
    <property type="molecule type" value="Genomic_DNA"/>
</dbReference>
<proteinExistence type="predicted"/>
<comment type="caution">
    <text evidence="2">The sequence shown here is derived from an EMBL/GenBank/DDBJ whole genome shotgun (WGS) entry which is preliminary data.</text>
</comment>
<evidence type="ECO:0000256" key="1">
    <source>
        <dbReference type="SAM" id="MobiDB-lite"/>
    </source>
</evidence>